<comment type="caution">
    <text evidence="1">The sequence shown here is derived from an EMBL/GenBank/DDBJ whole genome shotgun (WGS) entry which is preliminary data.</text>
</comment>
<sequence>MRLTDNQATKVKDTLDYSAHHANKHLHAPEMPQCTLIQQRSNICAPKLHNANAFSALKRHLPPQQVVTGNALSLAVEQGALLATKNNTSMTVLSPFDPSSIRPHSLIREKNIYFLPLRPI</sequence>
<organism evidence="1 2">
    <name type="scientific">Pseudomonas kulmbachensis</name>
    <dbReference type="NCBI Taxonomy" id="3043408"/>
    <lineage>
        <taxon>Bacteria</taxon>
        <taxon>Pseudomonadati</taxon>
        <taxon>Pseudomonadota</taxon>
        <taxon>Gammaproteobacteria</taxon>
        <taxon>Pseudomonadales</taxon>
        <taxon>Pseudomonadaceae</taxon>
        <taxon>Pseudomonas</taxon>
    </lineage>
</organism>
<dbReference type="EMBL" id="JBINXB010000016">
    <property type="protein sequence ID" value="MFH6566883.1"/>
    <property type="molecule type" value="Genomic_DNA"/>
</dbReference>
<evidence type="ECO:0000313" key="2">
    <source>
        <dbReference type="Proteomes" id="UP001609821"/>
    </source>
</evidence>
<evidence type="ECO:0000313" key="1">
    <source>
        <dbReference type="EMBL" id="MFH6566883.1"/>
    </source>
</evidence>
<name>A0ABW7M3A9_9PSED</name>
<protein>
    <submittedName>
        <fullName evidence="1">Uncharacterized protein</fullName>
    </submittedName>
</protein>
<proteinExistence type="predicted"/>
<dbReference type="Proteomes" id="UP001609821">
    <property type="component" value="Unassembled WGS sequence"/>
</dbReference>
<accession>A0ABW7M3A9</accession>
<dbReference type="RefSeq" id="WP_261739224.1">
    <property type="nucleotide sequence ID" value="NZ_CAVMKE010000008.1"/>
</dbReference>
<reference evidence="1 2" key="1">
    <citation type="submission" date="2024-10" db="EMBL/GenBank/DDBJ databases">
        <title>Aeromonas and Pseudomonas from the Cagarras Archipelago, Rio de Janeiro, Brazil.</title>
        <authorList>
            <person name="Canellas A.L.B."/>
            <person name="Laport M.S."/>
        </authorList>
    </citation>
    <scope>NUCLEOTIDE SEQUENCE [LARGE SCALE GENOMIC DNA]</scope>
    <source>
        <strain evidence="1 2">CPF-4</strain>
    </source>
</reference>
<gene>
    <name evidence="1" type="ORF">ACHMWK_13010</name>
</gene>
<keyword evidence="2" id="KW-1185">Reference proteome</keyword>